<feature type="transmembrane region" description="Helical" evidence="7">
    <location>
        <begin position="181"/>
        <end position="202"/>
    </location>
</feature>
<feature type="transmembrane region" description="Helical" evidence="7">
    <location>
        <begin position="320"/>
        <end position="353"/>
    </location>
</feature>
<feature type="transmembrane region" description="Helical" evidence="7">
    <location>
        <begin position="155"/>
        <end position="174"/>
    </location>
</feature>
<dbReference type="Pfam" id="PF04515">
    <property type="entry name" value="Choline_transpo"/>
    <property type="match status" value="1"/>
</dbReference>
<keyword evidence="5 7" id="KW-0472">Membrane</keyword>
<keyword evidence="4 7" id="KW-1133">Transmembrane helix</keyword>
<accession>A0A7S3I6Z9</accession>
<organism evidence="8">
    <name type="scientific">Favella ehrenbergii</name>
    <dbReference type="NCBI Taxonomy" id="182087"/>
    <lineage>
        <taxon>Eukaryota</taxon>
        <taxon>Sar</taxon>
        <taxon>Alveolata</taxon>
        <taxon>Ciliophora</taxon>
        <taxon>Intramacronucleata</taxon>
        <taxon>Spirotrichea</taxon>
        <taxon>Choreotrichia</taxon>
        <taxon>Tintinnida</taxon>
        <taxon>Xystonellidae</taxon>
        <taxon>Favella</taxon>
    </lineage>
</organism>
<evidence type="ECO:0000256" key="6">
    <source>
        <dbReference type="ARBA" id="ARBA00023180"/>
    </source>
</evidence>
<evidence type="ECO:0000256" key="1">
    <source>
        <dbReference type="ARBA" id="ARBA00004141"/>
    </source>
</evidence>
<evidence type="ECO:0000256" key="2">
    <source>
        <dbReference type="ARBA" id="ARBA00007168"/>
    </source>
</evidence>
<dbReference type="EMBL" id="HBIE01034596">
    <property type="protein sequence ID" value="CAE0315522.1"/>
    <property type="molecule type" value="Transcribed_RNA"/>
</dbReference>
<feature type="transmembrane region" description="Helical" evidence="7">
    <location>
        <begin position="380"/>
        <end position="402"/>
    </location>
</feature>
<dbReference type="InterPro" id="IPR007603">
    <property type="entry name" value="Choline_transptr-like"/>
</dbReference>
<evidence type="ECO:0000256" key="4">
    <source>
        <dbReference type="ARBA" id="ARBA00022989"/>
    </source>
</evidence>
<dbReference type="AlphaFoldDB" id="A0A7S3I6Z9"/>
<name>A0A7S3I6Z9_9SPIT</name>
<comment type="similarity">
    <text evidence="2 7">Belongs to the CTL (choline transporter-like) family.</text>
</comment>
<gene>
    <name evidence="8" type="ORF">FEHR0123_LOCUS10450</name>
</gene>
<proteinExistence type="inferred from homology"/>
<dbReference type="PANTHER" id="PTHR12385:SF14">
    <property type="entry name" value="CHOLINE TRANSPORTER-LIKE 2"/>
    <property type="match status" value="1"/>
</dbReference>
<evidence type="ECO:0000256" key="5">
    <source>
        <dbReference type="ARBA" id="ARBA00023136"/>
    </source>
</evidence>
<feature type="transmembrane region" description="Helical" evidence="7">
    <location>
        <begin position="270"/>
        <end position="294"/>
    </location>
</feature>
<feature type="transmembrane region" description="Helical" evidence="7">
    <location>
        <begin position="444"/>
        <end position="466"/>
    </location>
</feature>
<evidence type="ECO:0000256" key="3">
    <source>
        <dbReference type="ARBA" id="ARBA00022692"/>
    </source>
</evidence>
<reference evidence="8" key="1">
    <citation type="submission" date="2021-01" db="EMBL/GenBank/DDBJ databases">
        <authorList>
            <person name="Corre E."/>
            <person name="Pelletier E."/>
            <person name="Niang G."/>
            <person name="Scheremetjew M."/>
            <person name="Finn R."/>
            <person name="Kale V."/>
            <person name="Holt S."/>
            <person name="Cochrane G."/>
            <person name="Meng A."/>
            <person name="Brown T."/>
            <person name="Cohen L."/>
        </authorList>
    </citation>
    <scope>NUCLEOTIDE SEQUENCE</scope>
    <source>
        <strain evidence="8">Fehren 1</strain>
    </source>
</reference>
<dbReference type="GO" id="GO:0022857">
    <property type="term" value="F:transmembrane transporter activity"/>
    <property type="evidence" value="ECO:0007669"/>
    <property type="project" value="UniProtKB-UniRule"/>
</dbReference>
<feature type="transmembrane region" description="Helical" evidence="7">
    <location>
        <begin position="248"/>
        <end position="264"/>
    </location>
</feature>
<keyword evidence="3 7" id="KW-0812">Transmembrane</keyword>
<comment type="function">
    <text evidence="7">Choline transporter.</text>
</comment>
<feature type="transmembrane region" description="Helical" evidence="7">
    <location>
        <begin position="222"/>
        <end position="241"/>
    </location>
</feature>
<evidence type="ECO:0000256" key="7">
    <source>
        <dbReference type="RuleBase" id="RU368066"/>
    </source>
</evidence>
<feature type="transmembrane region" description="Helical" evidence="7">
    <location>
        <begin position="514"/>
        <end position="534"/>
    </location>
</feature>
<feature type="transmembrane region" description="Helical" evidence="7">
    <location>
        <begin position="478"/>
        <end position="502"/>
    </location>
</feature>
<evidence type="ECO:0000313" key="8">
    <source>
        <dbReference type="EMBL" id="CAE0315522.1"/>
    </source>
</evidence>
<keyword evidence="6" id="KW-0325">Glycoprotein</keyword>
<dbReference type="GO" id="GO:0005886">
    <property type="term" value="C:plasma membrane"/>
    <property type="evidence" value="ECO:0007669"/>
    <property type="project" value="UniProtKB-SubCell"/>
</dbReference>
<sequence>MICCILFLVVFVGMIVASIYGYIAGAPWKLIAPIDGDNRICGYTDGLEDYAKLYIADIDDAAQPSSAATFSVFDYGVCVKSCPETTTEAIECKTTSEVLTCTKGSRYTTTEFLSYCLPNYDSLPSAVQANWESLMKSVSNSSFGEFFADIMISKWVILISVFIAALTTFLYSWFMNYCAQVLSWISVVLIQIMLVGIGYFAWDYRRDQIADDANYEDESMATWLRWITWLSWIMAGIYYIVIACNFQSLRLAVAVISTASSFVADSKRLLLVPLLYFVLAIAASVLFLCGLVCVSSIGDITAGSAALQTKDIIWTTSTEYIFYGMVFGFCWVLAFIMAMNEFVTIVAAITWYYSDKEIPDDDGIPGDSDVSIGMWWSFRYHGGTLAFGSFILAIVWVIRIIFEYISKKMEDASGNNGCTKCLVSCCRCCLACFDRFIRYLNRNAYIYAALSGEGFCTSAINSFILILKNAAKFGFVEGIAGCFMFIAKFFISTATTLVSFFIMRCMVKVSSPYAPLLIIFIFSYIVSSIFIEIFDTGANTILQCYILDREVLCDDEHIPRSLRKFFSDAEIQKAMAADKTSDIREPLNQDGGANVMH</sequence>
<dbReference type="PANTHER" id="PTHR12385">
    <property type="entry name" value="CHOLINE TRANSPORTER-LIKE (SLC FAMILY 44)"/>
    <property type="match status" value="1"/>
</dbReference>
<protein>
    <recommendedName>
        <fullName evidence="7">Choline transporter-like protein</fullName>
    </recommendedName>
</protein>
<comment type="subcellular location">
    <subcellularLocation>
        <location evidence="7">Cell membrane</location>
        <topology evidence="7">Multi-pass membrane protein</topology>
    </subcellularLocation>
    <subcellularLocation>
        <location evidence="1">Membrane</location>
        <topology evidence="1">Multi-pass membrane protein</topology>
    </subcellularLocation>
</comment>